<evidence type="ECO:0000256" key="2">
    <source>
        <dbReference type="ARBA" id="ARBA00022741"/>
    </source>
</evidence>
<dbReference type="GO" id="GO:0005524">
    <property type="term" value="F:ATP binding"/>
    <property type="evidence" value="ECO:0007669"/>
    <property type="project" value="UniProtKB-UniRule"/>
</dbReference>
<evidence type="ECO:0000313" key="8">
    <source>
        <dbReference type="EMBL" id="KAI6649228.1"/>
    </source>
</evidence>
<feature type="domain" description="Protein kinase" evidence="7">
    <location>
        <begin position="204"/>
        <end position="489"/>
    </location>
</feature>
<sequence length="548" mass="62692">MAAHNSFGNTIKPLTPMGESLPAAPTPQTTDPLRTSLPARLTNTIEDIMNGLDPHVFNSEEREAIFNALRKYHNKTVSKILKEDLIQTSVRTLINTSYDEQVNETPSVRTLTSISYKNELHKSSSISNKQKSFESLTNEQKLQSMTRQQRSFSLTDKQRYLDLSINKQASFNTQDHKQFVLMDLVDTICKPNIIDSEYRCGRDYISPHKLGEGAFGVVRYCVDNTTSKSFAKKLISLNKYEKTELDIHRKLSKDIPWRTSDDSGEICCAVVLILGAIQQNDFVYIYMDLMEDGSLADMLRNAEGSLNLGYIVWYFRQILEGLAYIHTRRIIHLDIKADNILVKNGDSLKIADFGLAKQIPDEFEAVYEGFHGTPNFMAPEVIRSELISTKSDIWAAGCVLYELITSNVPWKGIEIHKIYLTVGKEKKDVIFNHTRPTLAKLEELANDFHEEYEFNCDALQKLLNIFQRCFDFNFKSRASANELLDSEDLGIMFRLIGLYPEDSEAEISNLDEEVVETEETFTNLNIRDPREDFASIREYTNSYIPMHT</sequence>
<protein>
    <submittedName>
        <fullName evidence="8">Protein kinase</fullName>
    </submittedName>
</protein>
<evidence type="ECO:0000256" key="5">
    <source>
        <dbReference type="PROSITE-ProRule" id="PRU10141"/>
    </source>
</evidence>
<dbReference type="PROSITE" id="PS50011">
    <property type="entry name" value="PROTEIN_KINASE_DOM"/>
    <property type="match status" value="1"/>
</dbReference>
<dbReference type="InterPro" id="IPR017441">
    <property type="entry name" value="Protein_kinase_ATP_BS"/>
</dbReference>
<evidence type="ECO:0000256" key="1">
    <source>
        <dbReference type="ARBA" id="ARBA00022679"/>
    </source>
</evidence>
<dbReference type="InterPro" id="IPR008271">
    <property type="entry name" value="Ser/Thr_kinase_AS"/>
</dbReference>
<organism evidence="8 9">
    <name type="scientific">Oopsacas minuta</name>
    <dbReference type="NCBI Taxonomy" id="111878"/>
    <lineage>
        <taxon>Eukaryota</taxon>
        <taxon>Metazoa</taxon>
        <taxon>Porifera</taxon>
        <taxon>Hexactinellida</taxon>
        <taxon>Hexasterophora</taxon>
        <taxon>Lyssacinosida</taxon>
        <taxon>Leucopsacidae</taxon>
        <taxon>Oopsacas</taxon>
    </lineage>
</organism>
<dbReference type="InterPro" id="IPR050538">
    <property type="entry name" value="MAP_kinase_kinase_kinase"/>
</dbReference>
<proteinExistence type="predicted"/>
<accession>A0AAV7JJX6</accession>
<dbReference type="SUPFAM" id="SSF56112">
    <property type="entry name" value="Protein kinase-like (PK-like)"/>
    <property type="match status" value="1"/>
</dbReference>
<dbReference type="PANTHER" id="PTHR48016:SF56">
    <property type="entry name" value="MAPKK KINASE"/>
    <property type="match status" value="1"/>
</dbReference>
<dbReference type="EMBL" id="JAKMXF010000321">
    <property type="protein sequence ID" value="KAI6649228.1"/>
    <property type="molecule type" value="Genomic_DNA"/>
</dbReference>
<feature type="region of interest" description="Disordered" evidence="6">
    <location>
        <begin position="1"/>
        <end position="34"/>
    </location>
</feature>
<evidence type="ECO:0000256" key="4">
    <source>
        <dbReference type="ARBA" id="ARBA00022840"/>
    </source>
</evidence>
<name>A0AAV7JJX6_9METZ</name>
<dbReference type="Proteomes" id="UP001165289">
    <property type="component" value="Unassembled WGS sequence"/>
</dbReference>
<dbReference type="SMART" id="SM00220">
    <property type="entry name" value="S_TKc"/>
    <property type="match status" value="1"/>
</dbReference>
<comment type="caution">
    <text evidence="8">The sequence shown here is derived from an EMBL/GenBank/DDBJ whole genome shotgun (WGS) entry which is preliminary data.</text>
</comment>
<feature type="binding site" evidence="5">
    <location>
        <position position="233"/>
    </location>
    <ligand>
        <name>ATP</name>
        <dbReference type="ChEBI" id="CHEBI:30616"/>
    </ligand>
</feature>
<dbReference type="PROSITE" id="PS00108">
    <property type="entry name" value="PROTEIN_KINASE_ST"/>
    <property type="match status" value="1"/>
</dbReference>
<keyword evidence="4 5" id="KW-0067">ATP-binding</keyword>
<dbReference type="InterPro" id="IPR011009">
    <property type="entry name" value="Kinase-like_dom_sf"/>
</dbReference>
<dbReference type="Pfam" id="PF00069">
    <property type="entry name" value="Pkinase"/>
    <property type="match status" value="1"/>
</dbReference>
<dbReference type="PROSITE" id="PS00107">
    <property type="entry name" value="PROTEIN_KINASE_ATP"/>
    <property type="match status" value="1"/>
</dbReference>
<dbReference type="GO" id="GO:0004672">
    <property type="term" value="F:protein kinase activity"/>
    <property type="evidence" value="ECO:0007669"/>
    <property type="project" value="InterPro"/>
</dbReference>
<keyword evidence="2 5" id="KW-0547">Nucleotide-binding</keyword>
<evidence type="ECO:0000256" key="6">
    <source>
        <dbReference type="SAM" id="MobiDB-lite"/>
    </source>
</evidence>
<gene>
    <name evidence="8" type="ORF">LOD99_11595</name>
</gene>
<reference evidence="8 9" key="1">
    <citation type="journal article" date="2023" name="BMC Biol.">
        <title>The compact genome of the sponge Oopsacas minuta (Hexactinellida) is lacking key metazoan core genes.</title>
        <authorList>
            <person name="Santini S."/>
            <person name="Schenkelaars Q."/>
            <person name="Jourda C."/>
            <person name="Duchesne M."/>
            <person name="Belahbib H."/>
            <person name="Rocher C."/>
            <person name="Selva M."/>
            <person name="Riesgo A."/>
            <person name="Vervoort M."/>
            <person name="Leys S.P."/>
            <person name="Kodjabachian L."/>
            <person name="Le Bivic A."/>
            <person name="Borchiellini C."/>
            <person name="Claverie J.M."/>
            <person name="Renard E."/>
        </authorList>
    </citation>
    <scope>NUCLEOTIDE SEQUENCE [LARGE SCALE GENOMIC DNA]</scope>
    <source>
        <strain evidence="8">SPO-2</strain>
    </source>
</reference>
<dbReference type="Gene3D" id="3.30.200.20">
    <property type="entry name" value="Phosphorylase Kinase, domain 1"/>
    <property type="match status" value="1"/>
</dbReference>
<evidence type="ECO:0000313" key="9">
    <source>
        <dbReference type="Proteomes" id="UP001165289"/>
    </source>
</evidence>
<evidence type="ECO:0000256" key="3">
    <source>
        <dbReference type="ARBA" id="ARBA00022777"/>
    </source>
</evidence>
<keyword evidence="3 8" id="KW-0418">Kinase</keyword>
<keyword evidence="1" id="KW-0808">Transferase</keyword>
<dbReference type="Gene3D" id="1.10.510.10">
    <property type="entry name" value="Transferase(Phosphotransferase) domain 1"/>
    <property type="match status" value="1"/>
</dbReference>
<dbReference type="PANTHER" id="PTHR48016">
    <property type="entry name" value="MAP KINASE KINASE KINASE SSK2-RELATED-RELATED"/>
    <property type="match status" value="1"/>
</dbReference>
<dbReference type="AlphaFoldDB" id="A0AAV7JJX6"/>
<dbReference type="InterPro" id="IPR000719">
    <property type="entry name" value="Prot_kinase_dom"/>
</dbReference>
<evidence type="ECO:0000259" key="7">
    <source>
        <dbReference type="PROSITE" id="PS50011"/>
    </source>
</evidence>
<keyword evidence="9" id="KW-1185">Reference proteome</keyword>